<comment type="function">
    <text evidence="12">Catalyzes the cyclization of GTP to (8S)-3',8-cyclo-7,8-dihydroguanosine 5'-triphosphate.</text>
</comment>
<gene>
    <name evidence="12" type="primary">moaA</name>
    <name evidence="14" type="ORF">BKN37_16340</name>
</gene>
<comment type="catalytic activity">
    <reaction evidence="11 12">
        <text>GTP + AH2 + S-adenosyl-L-methionine = (8S)-3',8-cyclo-7,8-dihydroguanosine 5'-triphosphate + 5'-deoxyadenosine + L-methionine + A + H(+)</text>
        <dbReference type="Rhea" id="RHEA:49576"/>
        <dbReference type="ChEBI" id="CHEBI:13193"/>
        <dbReference type="ChEBI" id="CHEBI:15378"/>
        <dbReference type="ChEBI" id="CHEBI:17319"/>
        <dbReference type="ChEBI" id="CHEBI:17499"/>
        <dbReference type="ChEBI" id="CHEBI:37565"/>
        <dbReference type="ChEBI" id="CHEBI:57844"/>
        <dbReference type="ChEBI" id="CHEBI:59789"/>
        <dbReference type="ChEBI" id="CHEBI:131766"/>
        <dbReference type="EC" id="4.1.99.22"/>
    </reaction>
</comment>
<dbReference type="EMBL" id="MLQM01000092">
    <property type="protein sequence ID" value="OHV02042.1"/>
    <property type="molecule type" value="Genomic_DNA"/>
</dbReference>
<reference evidence="14 15" key="1">
    <citation type="submission" date="2016-10" db="EMBL/GenBank/DDBJ databases">
        <title>Genome sequence of Mycobacterium talmonii.</title>
        <authorList>
            <person name="Greninger A.L."/>
            <person name="Elliott B."/>
            <person name="Vasireddy S."/>
            <person name="Vasireddy R."/>
        </authorList>
    </citation>
    <scope>NUCLEOTIDE SEQUENCE [LARGE SCALE GENOMIC DNA]</scope>
    <source>
        <strain evidence="15">NE-TNMC-100812</strain>
    </source>
</reference>
<dbReference type="UniPathway" id="UPA00344"/>
<dbReference type="GO" id="GO:0005525">
    <property type="term" value="F:GTP binding"/>
    <property type="evidence" value="ECO:0007669"/>
    <property type="project" value="UniProtKB-UniRule"/>
</dbReference>
<dbReference type="InterPro" id="IPR013483">
    <property type="entry name" value="MoaA"/>
</dbReference>
<feature type="binding site" evidence="12">
    <location>
        <position position="218"/>
    </location>
    <ligand>
        <name>S-adenosyl-L-methionine</name>
        <dbReference type="ChEBI" id="CHEBI:59789"/>
    </ligand>
</feature>
<feature type="binding site" evidence="12">
    <location>
        <position position="184"/>
    </location>
    <ligand>
        <name>GTP</name>
        <dbReference type="ChEBI" id="CHEBI:37565"/>
    </ligand>
</feature>
<dbReference type="InterPro" id="IPR006638">
    <property type="entry name" value="Elp3/MiaA/NifB-like_rSAM"/>
</dbReference>
<feature type="binding site" evidence="12">
    <location>
        <position position="286"/>
    </location>
    <ligand>
        <name>[4Fe-4S] cluster</name>
        <dbReference type="ChEBI" id="CHEBI:49883"/>
        <label>2</label>
        <note>4Fe-4S-substrate</note>
    </ligand>
</feature>
<keyword evidence="15" id="KW-1185">Reference proteome</keyword>
<dbReference type="SFLD" id="SFLDS00029">
    <property type="entry name" value="Radical_SAM"/>
    <property type="match status" value="1"/>
</dbReference>
<feature type="domain" description="Radical SAM core" evidence="13">
    <location>
        <begin position="32"/>
        <end position="250"/>
    </location>
</feature>
<feature type="binding site" evidence="12">
    <location>
        <begin position="291"/>
        <end position="293"/>
    </location>
    <ligand>
        <name>GTP</name>
        <dbReference type="ChEBI" id="CHEBI:37565"/>
    </ligand>
</feature>
<evidence type="ECO:0000256" key="1">
    <source>
        <dbReference type="ARBA" id="ARBA00012167"/>
    </source>
</evidence>
<dbReference type="HAMAP" id="MF_01225_B">
    <property type="entry name" value="MoaA_B"/>
    <property type="match status" value="1"/>
</dbReference>
<dbReference type="RefSeq" id="WP_071027712.1">
    <property type="nucleotide sequence ID" value="NZ_MLQM01000092.1"/>
</dbReference>
<comment type="subunit">
    <text evidence="12">Monomer and homodimer.</text>
</comment>
<comment type="similarity">
    <text evidence="12">Belongs to the radical SAM superfamily. MoaA family.</text>
</comment>
<feature type="binding site" evidence="12">
    <location>
        <position position="48"/>
    </location>
    <ligand>
        <name>[4Fe-4S] cluster</name>
        <dbReference type="ChEBI" id="CHEBI:49883"/>
        <label>1</label>
        <note>4Fe-4S-S-AdoMet</note>
    </ligand>
</feature>
<dbReference type="Proteomes" id="UP000179734">
    <property type="component" value="Unassembled WGS sequence"/>
</dbReference>
<protein>
    <recommendedName>
        <fullName evidence="1 12">GTP 3',8-cyclase</fullName>
        <ecNumber evidence="1 12">4.1.99.22</ecNumber>
    </recommendedName>
    <alternativeName>
        <fullName evidence="12">Molybdenum cofactor biosynthesis protein A</fullName>
    </alternativeName>
</protein>
<dbReference type="PANTHER" id="PTHR22960">
    <property type="entry name" value="MOLYBDOPTERIN COFACTOR SYNTHESIS PROTEIN A"/>
    <property type="match status" value="1"/>
</dbReference>
<evidence type="ECO:0000256" key="11">
    <source>
        <dbReference type="ARBA" id="ARBA00048697"/>
    </source>
</evidence>
<feature type="binding site" evidence="12">
    <location>
        <position position="147"/>
    </location>
    <ligand>
        <name>S-adenosyl-L-methionine</name>
        <dbReference type="ChEBI" id="CHEBI:59789"/>
    </ligand>
</feature>
<dbReference type="EC" id="4.1.99.22" evidence="1 12"/>
<dbReference type="Gene3D" id="3.20.20.70">
    <property type="entry name" value="Aldolase class I"/>
    <property type="match status" value="1"/>
</dbReference>
<dbReference type="GO" id="GO:0061799">
    <property type="term" value="F:cyclic pyranopterin monophosphate synthase activity"/>
    <property type="evidence" value="ECO:0007669"/>
    <property type="project" value="TreeGrafter"/>
</dbReference>
<keyword evidence="7 12" id="KW-0411">Iron-sulfur</keyword>
<dbReference type="SUPFAM" id="SSF102114">
    <property type="entry name" value="Radical SAM enzymes"/>
    <property type="match status" value="1"/>
</dbReference>
<dbReference type="SFLD" id="SFLDG01067">
    <property type="entry name" value="SPASM/twitch_domain_containing"/>
    <property type="match status" value="1"/>
</dbReference>
<dbReference type="NCBIfam" id="TIGR02666">
    <property type="entry name" value="moaA"/>
    <property type="match status" value="1"/>
</dbReference>
<keyword evidence="10 12" id="KW-0456">Lyase</keyword>
<evidence type="ECO:0000256" key="2">
    <source>
        <dbReference type="ARBA" id="ARBA00022485"/>
    </source>
</evidence>
<dbReference type="PANTHER" id="PTHR22960:SF0">
    <property type="entry name" value="MOLYBDENUM COFACTOR BIOSYNTHESIS PROTEIN 1"/>
    <property type="match status" value="1"/>
</dbReference>
<feature type="binding site" evidence="12">
    <location>
        <position position="96"/>
    </location>
    <ligand>
        <name>S-adenosyl-L-methionine</name>
        <dbReference type="ChEBI" id="CHEBI:59789"/>
    </ligand>
</feature>
<dbReference type="SFLD" id="SFLDG01383">
    <property type="entry name" value="cyclic_pyranopterin_phosphate"/>
    <property type="match status" value="1"/>
</dbReference>
<keyword evidence="2 12" id="KW-0004">4Fe-4S</keyword>
<dbReference type="InterPro" id="IPR040064">
    <property type="entry name" value="MoaA-like"/>
</dbReference>
<evidence type="ECO:0000259" key="13">
    <source>
        <dbReference type="PROSITE" id="PS51918"/>
    </source>
</evidence>
<keyword evidence="9 12" id="KW-0501">Molybdenum cofactor biosynthesis</keyword>
<comment type="cofactor">
    <cofactor evidence="12">
        <name>[4Fe-4S] cluster</name>
        <dbReference type="ChEBI" id="CHEBI:49883"/>
    </cofactor>
    <text evidence="12">Binds 2 [4Fe-4S] clusters. Binds 1 [4Fe-4S] cluster coordinated with 3 cysteines and an exchangeable S-adenosyl-L-methionine and 1 [4Fe-4S] cluster coordinated with 3 cysteines and the GTP-derived substrate.</text>
</comment>
<dbReference type="InterPro" id="IPR007197">
    <property type="entry name" value="rSAM"/>
</dbReference>
<dbReference type="InterPro" id="IPR058240">
    <property type="entry name" value="rSAM_sf"/>
</dbReference>
<dbReference type="InterPro" id="IPR013785">
    <property type="entry name" value="Aldolase_TIM"/>
</dbReference>
<dbReference type="AlphaFoldDB" id="A0A1S1NFL7"/>
<keyword evidence="5 12" id="KW-0547">Nucleotide-binding</keyword>
<organism evidence="14 15">
    <name type="scientific">Mycobacterium talmoniae</name>
    <dbReference type="NCBI Taxonomy" id="1858794"/>
    <lineage>
        <taxon>Bacteria</taxon>
        <taxon>Bacillati</taxon>
        <taxon>Actinomycetota</taxon>
        <taxon>Actinomycetes</taxon>
        <taxon>Mycobacteriales</taxon>
        <taxon>Mycobacteriaceae</taxon>
        <taxon>Mycobacterium</taxon>
    </lineage>
</organism>
<dbReference type="GO" id="GO:0051539">
    <property type="term" value="F:4 iron, 4 sulfur cluster binding"/>
    <property type="evidence" value="ECO:0007669"/>
    <property type="project" value="UniProtKB-UniRule"/>
</dbReference>
<dbReference type="GO" id="GO:0061798">
    <property type="term" value="F:GTP 3',8'-cyclase activity"/>
    <property type="evidence" value="ECO:0007669"/>
    <property type="project" value="UniProtKB-UniRule"/>
</dbReference>
<evidence type="ECO:0000256" key="9">
    <source>
        <dbReference type="ARBA" id="ARBA00023150"/>
    </source>
</evidence>
<evidence type="ECO:0000313" key="15">
    <source>
        <dbReference type="Proteomes" id="UP000179734"/>
    </source>
</evidence>
<evidence type="ECO:0000256" key="8">
    <source>
        <dbReference type="ARBA" id="ARBA00023134"/>
    </source>
</evidence>
<dbReference type="CDD" id="cd01335">
    <property type="entry name" value="Radical_SAM"/>
    <property type="match status" value="1"/>
</dbReference>
<dbReference type="CDD" id="cd21117">
    <property type="entry name" value="Twitch_MoaA"/>
    <property type="match status" value="1"/>
</dbReference>
<feature type="binding site" evidence="12">
    <location>
        <position position="54"/>
    </location>
    <ligand>
        <name>S-adenosyl-L-methionine</name>
        <dbReference type="ChEBI" id="CHEBI:59789"/>
    </ligand>
</feature>
<dbReference type="Pfam" id="PF06463">
    <property type="entry name" value="Mob_synth_C"/>
    <property type="match status" value="1"/>
</dbReference>
<proteinExistence type="inferred from homology"/>
<dbReference type="InterPro" id="IPR050105">
    <property type="entry name" value="MoCo_biosynth_MoaA/MoaC"/>
</dbReference>
<dbReference type="Pfam" id="PF04055">
    <property type="entry name" value="Radical_SAM"/>
    <property type="match status" value="1"/>
</dbReference>
<dbReference type="SMART" id="SM00729">
    <property type="entry name" value="Elp3"/>
    <property type="match status" value="1"/>
</dbReference>
<keyword evidence="3 12" id="KW-0949">S-adenosyl-L-methionine</keyword>
<dbReference type="GO" id="GO:0046872">
    <property type="term" value="F:metal ion binding"/>
    <property type="evidence" value="ECO:0007669"/>
    <property type="project" value="UniProtKB-KW"/>
</dbReference>
<evidence type="ECO:0000256" key="4">
    <source>
        <dbReference type="ARBA" id="ARBA00022723"/>
    </source>
</evidence>
<feature type="binding site" evidence="12">
    <location>
        <position position="303"/>
    </location>
    <ligand>
        <name>[4Fe-4S] cluster</name>
        <dbReference type="ChEBI" id="CHEBI:49883"/>
        <label>2</label>
        <note>4Fe-4S-substrate</note>
    </ligand>
</feature>
<keyword evidence="4 12" id="KW-0479">Metal-binding</keyword>
<evidence type="ECO:0000256" key="7">
    <source>
        <dbReference type="ARBA" id="ARBA00023014"/>
    </source>
</evidence>
<comment type="pathway">
    <text evidence="12">Cofactor biosynthesis; molybdopterin biosynthesis.</text>
</comment>
<sequence length="359" mass="38615">MTLTTLGLPTVPRREGVDDIGAAPASGPLVDTYGRVATDLRVSLTDRCNLRCTYCMPAEGLDWLPSRHLLQPDELIRLIGLGVTRLGITSVRFTGGEPLLARHLEEVVAATAGLRPRPEIALTTNGLGLAHRADALVAAGLNRINVSLDSVDRAHFAAITRRDRLPDVLAALDAAQRAGMGPIKVNAVLDPTTGRDDVVNLLRFCLQHGYQLRVIEQMPLDAGHQWQRGAALTADDVLAALRPHFRLRPDPAPRGSAPAELWLVDEGPDTPAGKVGVIASVSHPFCATCDRTRLTADGQLRNCLFAREETDLRALLRGGADDDAIEAAWRAAMWRKLPGHGINDPGFVQPDRPMSAIGG</sequence>
<dbReference type="SFLD" id="SFLDG01386">
    <property type="entry name" value="main_SPASM_domain-containing"/>
    <property type="match status" value="1"/>
</dbReference>
<dbReference type="GO" id="GO:1904047">
    <property type="term" value="F:S-adenosyl-L-methionine binding"/>
    <property type="evidence" value="ECO:0007669"/>
    <property type="project" value="UniProtKB-UniRule"/>
</dbReference>
<dbReference type="InterPro" id="IPR010505">
    <property type="entry name" value="MoaA_twitch"/>
</dbReference>
<feature type="binding site" evidence="12">
    <location>
        <position position="41"/>
    </location>
    <ligand>
        <name>GTP</name>
        <dbReference type="ChEBI" id="CHEBI:37565"/>
    </ligand>
</feature>
<dbReference type="GO" id="GO:0006777">
    <property type="term" value="P:Mo-molybdopterin cofactor biosynthetic process"/>
    <property type="evidence" value="ECO:0007669"/>
    <property type="project" value="UniProtKB-UniRule"/>
</dbReference>
<feature type="binding site" evidence="12">
    <location>
        <position position="123"/>
    </location>
    <ligand>
        <name>GTP</name>
        <dbReference type="ChEBI" id="CHEBI:37565"/>
    </ligand>
</feature>
<dbReference type="InterPro" id="IPR000385">
    <property type="entry name" value="MoaA_NifB_PqqE_Fe-S-bd_CS"/>
</dbReference>
<evidence type="ECO:0000313" key="14">
    <source>
        <dbReference type="EMBL" id="OHV02042.1"/>
    </source>
</evidence>
<feature type="binding site" evidence="12">
    <location>
        <position position="55"/>
    </location>
    <ligand>
        <name>[4Fe-4S] cluster</name>
        <dbReference type="ChEBI" id="CHEBI:49883"/>
        <label>1</label>
        <note>4Fe-4S-S-AdoMet</note>
    </ligand>
</feature>
<evidence type="ECO:0000256" key="12">
    <source>
        <dbReference type="HAMAP-Rule" id="MF_01225"/>
    </source>
</evidence>
<keyword evidence="8 12" id="KW-0342">GTP-binding</keyword>
<keyword evidence="6 12" id="KW-0408">Iron</keyword>
<comment type="caution">
    <text evidence="14">The sequence shown here is derived from an EMBL/GenBank/DDBJ whole genome shotgun (WGS) entry which is preliminary data.</text>
</comment>
<dbReference type="PROSITE" id="PS51918">
    <property type="entry name" value="RADICAL_SAM"/>
    <property type="match status" value="1"/>
</dbReference>
<evidence type="ECO:0000256" key="10">
    <source>
        <dbReference type="ARBA" id="ARBA00023239"/>
    </source>
</evidence>
<evidence type="ECO:0000256" key="6">
    <source>
        <dbReference type="ARBA" id="ARBA00023004"/>
    </source>
</evidence>
<feature type="binding site" evidence="12">
    <location>
        <position position="52"/>
    </location>
    <ligand>
        <name>[4Fe-4S] cluster</name>
        <dbReference type="ChEBI" id="CHEBI:49883"/>
        <label>1</label>
        <note>4Fe-4S-S-AdoMet</note>
    </ligand>
</feature>
<feature type="binding site" evidence="12">
    <location>
        <position position="92"/>
    </location>
    <ligand>
        <name>GTP</name>
        <dbReference type="ChEBI" id="CHEBI:37565"/>
    </ligand>
</feature>
<evidence type="ECO:0000256" key="5">
    <source>
        <dbReference type="ARBA" id="ARBA00022741"/>
    </source>
</evidence>
<feature type="binding site" evidence="12">
    <location>
        <position position="289"/>
    </location>
    <ligand>
        <name>[4Fe-4S] cluster</name>
        <dbReference type="ChEBI" id="CHEBI:49883"/>
        <label>2</label>
        <note>4Fe-4S-substrate</note>
    </ligand>
</feature>
<evidence type="ECO:0000256" key="3">
    <source>
        <dbReference type="ARBA" id="ARBA00022691"/>
    </source>
</evidence>
<accession>A0A1S1NFL7</accession>
<dbReference type="PROSITE" id="PS01305">
    <property type="entry name" value="MOAA_NIFB_PQQE"/>
    <property type="match status" value="1"/>
</dbReference>
<name>A0A1S1NFL7_9MYCO</name>